<keyword evidence="9 14" id="KW-0548">Nucleotidyltransferase</keyword>
<dbReference type="PANTHER" id="PTHR43181:SF1">
    <property type="entry name" value="2-C-METHYL-D-ERYTHRITOL 2,4-CYCLODIPHOSPHATE SYNTHASE, CHLOROPLASTIC"/>
    <property type="match status" value="1"/>
</dbReference>
<comment type="pathway">
    <text evidence="5 14">Isoprenoid biosynthesis; isopentenyl diphosphate biosynthesis via DXP pathway; isopentenyl diphosphate from 1-deoxy-D-xylulose 5-phosphate: step 2/6.</text>
</comment>
<dbReference type="EC" id="4.6.1.12" evidence="14"/>
<dbReference type="HAMAP" id="MF_00108">
    <property type="entry name" value="IspD"/>
    <property type="match status" value="1"/>
</dbReference>
<evidence type="ECO:0000256" key="10">
    <source>
        <dbReference type="ARBA" id="ARBA00022723"/>
    </source>
</evidence>
<comment type="function">
    <text evidence="14">Bifunctional enzyme that catalyzes the formation of 4-diphosphocytidyl-2-C-methyl-D-erythritol from CTP and 2-C-methyl-D-erythritol 4-phosphate (MEP) (IspD), and catalyzes the conversion of 4-diphosphocytidyl-2-C-methyl-D-erythritol 2-phosphate (CDP-ME2P) to 2-C-methyl-D-erythritol 2,4-cyclodiphosphate (ME-CPP) with a corresponding release of cytidine 5-monophosphate (CMP) (IspF).</text>
</comment>
<proteinExistence type="inferred from homology"/>
<keyword evidence="12 14" id="KW-0456">Lyase</keyword>
<dbReference type="InterPro" id="IPR018294">
    <property type="entry name" value="ISPD_synthase_CS"/>
</dbReference>
<feature type="binding site" evidence="14">
    <location>
        <position position="367"/>
    </location>
    <ligand>
        <name>4-CDP-2-C-methyl-D-erythritol 2-phosphate</name>
        <dbReference type="ChEBI" id="CHEBI:57919"/>
    </ligand>
</feature>
<dbReference type="OrthoDB" id="9804336at2"/>
<keyword evidence="10 14" id="KW-0479">Metal-binding</keyword>
<feature type="binding site" evidence="14">
    <location>
        <begin position="284"/>
        <end position="286"/>
    </location>
    <ligand>
        <name>4-CDP-2-C-methyl-D-erythritol 2-phosphate</name>
        <dbReference type="ChEBI" id="CHEBI:57919"/>
    </ligand>
</feature>
<dbReference type="FunFam" id="3.90.550.10:FF:000003">
    <property type="entry name" value="2-C-methyl-D-erythritol 4-phosphate cytidylyltransferase"/>
    <property type="match status" value="1"/>
</dbReference>
<dbReference type="HAMAP" id="MF_00107">
    <property type="entry name" value="IspF"/>
    <property type="match status" value="1"/>
</dbReference>
<reference evidence="16 17" key="1">
    <citation type="journal article" date="2016" name="Int. J. Syst. Evol. Microbiol.">
        <title>Arsenicitalea aurantiaca gen. nov., sp. nov., a new member of the family Hyphomicrobiaceae, isolated from high-arsenic sediment.</title>
        <authorList>
            <person name="Mu Y."/>
            <person name="Zhou L."/>
            <person name="Zeng X.C."/>
            <person name="Liu L."/>
            <person name="Pan Y."/>
            <person name="Chen X."/>
            <person name="Wang J."/>
            <person name="Li S."/>
            <person name="Li W.J."/>
            <person name="Wang Y."/>
        </authorList>
    </citation>
    <scope>NUCLEOTIDE SEQUENCE [LARGE SCALE GENOMIC DNA]</scope>
    <source>
        <strain evidence="16 17">42-50</strain>
    </source>
</reference>
<evidence type="ECO:0000256" key="6">
    <source>
        <dbReference type="ARBA" id="ARBA00008480"/>
    </source>
</evidence>
<dbReference type="EMBL" id="RZNJ01000002">
    <property type="protein sequence ID" value="RUT33203.1"/>
    <property type="molecule type" value="Genomic_DNA"/>
</dbReference>
<dbReference type="PANTHER" id="PTHR43181">
    <property type="entry name" value="2-C-METHYL-D-ERYTHRITOL 2,4-CYCLODIPHOSPHATE SYNTHASE, CHLOROPLASTIC"/>
    <property type="match status" value="1"/>
</dbReference>
<feature type="site" description="Positions MEP for the nucleophilic attack" evidence="14">
    <location>
        <position position="206"/>
    </location>
</feature>
<dbReference type="InterPro" id="IPR003526">
    <property type="entry name" value="MECDP_synthase"/>
</dbReference>
<feature type="site" description="Positions MEP for the nucleophilic attack" evidence="14">
    <location>
        <position position="150"/>
    </location>
</feature>
<comment type="caution">
    <text evidence="16">The sequence shown here is derived from an EMBL/GenBank/DDBJ whole genome shotgun (WGS) entry which is preliminary data.</text>
</comment>
<evidence type="ECO:0000256" key="3">
    <source>
        <dbReference type="ARBA" id="ARBA00001968"/>
    </source>
</evidence>
<comment type="similarity">
    <text evidence="6">Belongs to the IspF family.</text>
</comment>
<evidence type="ECO:0000256" key="8">
    <source>
        <dbReference type="ARBA" id="ARBA00022679"/>
    </source>
</evidence>
<dbReference type="InterPro" id="IPR034683">
    <property type="entry name" value="IspD/TarI"/>
</dbReference>
<keyword evidence="8 14" id="KW-0808">Transferase</keyword>
<feature type="region of interest" description="2-C-methyl-D-erythritol 2,4-cyclodiphosphate synthase" evidence="14">
    <location>
        <begin position="230"/>
        <end position="388"/>
    </location>
</feature>
<dbReference type="NCBIfam" id="TIGR00453">
    <property type="entry name" value="ispD"/>
    <property type="match status" value="1"/>
</dbReference>
<feature type="binding site" evidence="14">
    <location>
        <position position="270"/>
    </location>
    <ligand>
        <name>a divalent metal cation</name>
        <dbReference type="ChEBI" id="CHEBI:60240"/>
    </ligand>
</feature>
<dbReference type="SUPFAM" id="SSF53448">
    <property type="entry name" value="Nucleotide-diphospho-sugar transferases"/>
    <property type="match status" value="1"/>
</dbReference>
<evidence type="ECO:0000256" key="7">
    <source>
        <dbReference type="ARBA" id="ARBA00009789"/>
    </source>
</evidence>
<dbReference type="GO" id="GO:0046872">
    <property type="term" value="F:metal ion binding"/>
    <property type="evidence" value="ECO:0007669"/>
    <property type="project" value="UniProtKB-KW"/>
</dbReference>
<evidence type="ECO:0000256" key="11">
    <source>
        <dbReference type="ARBA" id="ARBA00023229"/>
    </source>
</evidence>
<keyword evidence="11 14" id="KW-0414">Isoprene biosynthesis</keyword>
<keyword evidence="17" id="KW-1185">Reference proteome</keyword>
<comment type="cofactor">
    <cofactor evidence="3 14">
        <name>a divalent metal cation</name>
        <dbReference type="ChEBI" id="CHEBI:60240"/>
    </cofactor>
</comment>
<dbReference type="PROSITE" id="PS01295">
    <property type="entry name" value="ISPD"/>
    <property type="match status" value="1"/>
</dbReference>
<comment type="similarity">
    <text evidence="14">In the N-terminal section; belongs to the IspD/TarI cytidylyltransferase family. IspD subfamily.</text>
</comment>
<evidence type="ECO:0000256" key="5">
    <source>
        <dbReference type="ARBA" id="ARBA00004787"/>
    </source>
</evidence>
<name>A0A433XGI6_9HYPH</name>
<organism evidence="16 17">
    <name type="scientific">Arsenicitalea aurantiaca</name>
    <dbReference type="NCBI Taxonomy" id="1783274"/>
    <lineage>
        <taxon>Bacteria</taxon>
        <taxon>Pseudomonadati</taxon>
        <taxon>Pseudomonadota</taxon>
        <taxon>Alphaproteobacteria</taxon>
        <taxon>Hyphomicrobiales</taxon>
        <taxon>Devosiaceae</taxon>
        <taxon>Arsenicitalea</taxon>
    </lineage>
</organism>
<dbReference type="GO" id="GO:0008685">
    <property type="term" value="F:2-C-methyl-D-erythritol 2,4-cyclodiphosphate synthase activity"/>
    <property type="evidence" value="ECO:0007669"/>
    <property type="project" value="UniProtKB-UniRule"/>
</dbReference>
<evidence type="ECO:0000256" key="9">
    <source>
        <dbReference type="ARBA" id="ARBA00022695"/>
    </source>
</evidence>
<evidence type="ECO:0000256" key="2">
    <source>
        <dbReference type="ARBA" id="ARBA00001282"/>
    </source>
</evidence>
<comment type="catalytic activity">
    <reaction evidence="1 14">
        <text>4-CDP-2-C-methyl-D-erythritol 2-phosphate = 2-C-methyl-D-erythritol 2,4-cyclic diphosphate + CMP</text>
        <dbReference type="Rhea" id="RHEA:23864"/>
        <dbReference type="ChEBI" id="CHEBI:57919"/>
        <dbReference type="ChEBI" id="CHEBI:58483"/>
        <dbReference type="ChEBI" id="CHEBI:60377"/>
        <dbReference type="EC" id="4.6.1.12"/>
    </reaction>
</comment>
<feature type="site" description="Transition state stabilizer" evidence="14">
    <location>
        <position position="10"/>
    </location>
</feature>
<dbReference type="InterPro" id="IPR026596">
    <property type="entry name" value="IspD/F"/>
</dbReference>
<comment type="pathway">
    <text evidence="4 14">Isoprenoid biosynthesis; isopentenyl diphosphate biosynthesis via DXP pathway; isopentenyl diphosphate from 1-deoxy-D-xylulose 5-phosphate: step 4/6.</text>
</comment>
<feature type="binding site" evidence="14">
    <location>
        <begin position="236"/>
        <end position="238"/>
    </location>
    <ligand>
        <name>4-CDP-2-C-methyl-D-erythritol 2-phosphate</name>
        <dbReference type="ChEBI" id="CHEBI:57919"/>
    </ligand>
</feature>
<feature type="region of interest" description="2-C-methyl-D-erythritol 4-phosphate cytidylyltransferase" evidence="14">
    <location>
        <begin position="1"/>
        <end position="229"/>
    </location>
</feature>
<dbReference type="GO" id="GO:0016114">
    <property type="term" value="P:terpenoid biosynthetic process"/>
    <property type="evidence" value="ECO:0007669"/>
    <property type="project" value="InterPro"/>
</dbReference>
<dbReference type="Pfam" id="PF02542">
    <property type="entry name" value="YgbB"/>
    <property type="match status" value="1"/>
</dbReference>
<feature type="site" description="Transition state stabilizer" evidence="14">
    <location>
        <position position="19"/>
    </location>
</feature>
<protein>
    <recommendedName>
        <fullName evidence="14">Bifunctional enzyme IspD/IspF</fullName>
    </recommendedName>
    <domain>
        <recommendedName>
            <fullName evidence="14">2-C-methyl-D-erythritol 4-phosphate cytidylyltransferase</fullName>
            <ecNumber evidence="14">2.7.7.60</ecNumber>
        </recommendedName>
        <alternativeName>
            <fullName evidence="14">4-diphosphocytidyl-2C-methyl-D-erythritol synthase</fullName>
        </alternativeName>
        <alternativeName>
            <fullName evidence="14">MEP cytidylyltransferase</fullName>
            <shortName evidence="14">MCT</shortName>
        </alternativeName>
    </domain>
    <domain>
        <recommendedName>
            <fullName evidence="14">2-C-methyl-D-erythritol 2,4-cyclodiphosphate synthase</fullName>
            <shortName evidence="14">MECDP-synthase</shortName>
            <shortName evidence="14">MECPP-synthase</shortName>
            <shortName evidence="14">MECPS</shortName>
            <ecNumber evidence="14">4.6.1.12</ecNumber>
        </recommendedName>
    </domain>
</protein>
<dbReference type="HAMAP" id="MF_01520">
    <property type="entry name" value="IspDF"/>
    <property type="match status" value="1"/>
</dbReference>
<feature type="binding site" evidence="14">
    <location>
        <begin position="360"/>
        <end position="363"/>
    </location>
    <ligand>
        <name>4-CDP-2-C-methyl-D-erythritol 2-phosphate</name>
        <dbReference type="ChEBI" id="CHEBI:57919"/>
    </ligand>
</feature>
<dbReference type="PROSITE" id="PS01350">
    <property type="entry name" value="ISPF"/>
    <property type="match status" value="1"/>
</dbReference>
<dbReference type="GO" id="GO:0050518">
    <property type="term" value="F:2-C-methyl-D-erythritol 4-phosphate cytidylyltransferase activity"/>
    <property type="evidence" value="ECO:0007669"/>
    <property type="project" value="UniProtKB-UniRule"/>
</dbReference>
<comment type="similarity">
    <text evidence="14">In the C-terminal section; belongs to the IspF family.</text>
</comment>
<dbReference type="Gene3D" id="3.90.550.10">
    <property type="entry name" value="Spore Coat Polysaccharide Biosynthesis Protein SpsA, Chain A"/>
    <property type="match status" value="1"/>
</dbReference>
<accession>A0A433XGI6</accession>
<evidence type="ECO:0000256" key="12">
    <source>
        <dbReference type="ARBA" id="ARBA00023239"/>
    </source>
</evidence>
<feature type="binding site" evidence="14">
    <location>
        <begin position="262"/>
        <end position="263"/>
    </location>
    <ligand>
        <name>4-CDP-2-C-methyl-D-erythritol 2-phosphate</name>
        <dbReference type="ChEBI" id="CHEBI:57919"/>
    </ligand>
</feature>
<comment type="similarity">
    <text evidence="7">Belongs to the IspD/TarI cytidylyltransferase family. IspD subfamily.</text>
</comment>
<comment type="caution">
    <text evidence="14">Lacks conserved residue(s) required for the propagation of feature annotation.</text>
</comment>
<dbReference type="InterPro" id="IPR036571">
    <property type="entry name" value="MECDP_synthase_sf"/>
</dbReference>
<evidence type="ECO:0000256" key="1">
    <source>
        <dbReference type="ARBA" id="ARBA00000200"/>
    </source>
</evidence>
<dbReference type="CDD" id="cd00554">
    <property type="entry name" value="MECDP_synthase"/>
    <property type="match status" value="1"/>
</dbReference>
<evidence type="ECO:0000256" key="14">
    <source>
        <dbReference type="HAMAP-Rule" id="MF_01520"/>
    </source>
</evidence>
<dbReference type="GO" id="GO:0019288">
    <property type="term" value="P:isopentenyl diphosphate biosynthetic process, methylerythritol 4-phosphate pathway"/>
    <property type="evidence" value="ECO:0007669"/>
    <property type="project" value="UniProtKB-UniRule"/>
</dbReference>
<dbReference type="EC" id="2.7.7.60" evidence="14"/>
<dbReference type="NCBIfam" id="TIGR00151">
    <property type="entry name" value="ispF"/>
    <property type="match status" value="1"/>
</dbReference>
<dbReference type="Proteomes" id="UP000281547">
    <property type="component" value="Unassembled WGS sequence"/>
</dbReference>
<evidence type="ECO:0000313" key="17">
    <source>
        <dbReference type="Proteomes" id="UP000281547"/>
    </source>
</evidence>
<sequence>MVVAAGRGERARSGSADPKQYHLLAGRPVLEHTLRALLSADRITHVLAVIHPEHDARYEGIGISDARLLPPVHGGATRQASVLAGLKAIAPMKPDLVLIHDAARPMVTPEIVDGVIAGLADSAGTLPVVPVTDTIKRSDDGRRVALTEERSRLFAAQTPQGFRFAQIFSAHMRAERLPREFTDDAAIAEWAGLEVAFAPGSSRNIKITLPEDFERAERLMTGNIPTMETRIGTGFDVHPFTEGDAVFLGGVRIEHDRTLEGHSDADVALHALSDALFGAIGEGDIGQHFPPSDPQWKGAASRIFVEHAASLVAARGGRIVNLDLTLVCEAPKIGPHVPAMREAIAAMCGITPDRVAVKATTNERLGFIGRREGMVALASASVELPRSA</sequence>
<comment type="catalytic activity">
    <reaction evidence="2 14">
        <text>2-C-methyl-D-erythritol 4-phosphate + CTP + H(+) = 4-CDP-2-C-methyl-D-erythritol + diphosphate</text>
        <dbReference type="Rhea" id="RHEA:13429"/>
        <dbReference type="ChEBI" id="CHEBI:15378"/>
        <dbReference type="ChEBI" id="CHEBI:33019"/>
        <dbReference type="ChEBI" id="CHEBI:37563"/>
        <dbReference type="ChEBI" id="CHEBI:57823"/>
        <dbReference type="ChEBI" id="CHEBI:58262"/>
        <dbReference type="EC" id="2.7.7.60"/>
    </reaction>
</comment>
<dbReference type="NCBIfam" id="NF006899">
    <property type="entry name" value="PRK09382.1"/>
    <property type="match status" value="1"/>
</dbReference>
<feature type="site" description="Transition state stabilizer" evidence="14">
    <location>
        <position position="361"/>
    </location>
</feature>
<dbReference type="CDD" id="cd02516">
    <property type="entry name" value="CDP-ME_synthetase"/>
    <property type="match status" value="1"/>
</dbReference>
<feature type="site" description="Transition state stabilizer" evidence="14">
    <location>
        <position position="262"/>
    </location>
</feature>
<feature type="binding site" evidence="14">
    <location>
        <position position="236"/>
    </location>
    <ligand>
        <name>a divalent metal cation</name>
        <dbReference type="ChEBI" id="CHEBI:60240"/>
    </ligand>
</feature>
<gene>
    <name evidence="14" type="primary">ispDF</name>
    <name evidence="16" type="ORF">EMQ25_07040</name>
</gene>
<feature type="binding site" evidence="14">
    <location>
        <position position="370"/>
    </location>
    <ligand>
        <name>4-CDP-2-C-methyl-D-erythritol 2-phosphate</name>
        <dbReference type="ChEBI" id="CHEBI:57919"/>
    </ligand>
</feature>
<dbReference type="UniPathway" id="UPA00056">
    <property type="reaction ID" value="UER00093"/>
</dbReference>
<evidence type="ECO:0000256" key="4">
    <source>
        <dbReference type="ARBA" id="ARBA00004709"/>
    </source>
</evidence>
<dbReference type="InterPro" id="IPR029044">
    <property type="entry name" value="Nucleotide-diphossugar_trans"/>
</dbReference>
<keyword evidence="13 14" id="KW-0511">Multifunctional enzyme</keyword>
<dbReference type="SUPFAM" id="SSF69765">
    <property type="entry name" value="IpsF-like"/>
    <property type="match status" value="1"/>
</dbReference>
<feature type="domain" description="2-C-methyl-D-erythritol 2,4-cyclodiphosphate synthase" evidence="15">
    <location>
        <begin position="230"/>
        <end position="382"/>
    </location>
</feature>
<dbReference type="InterPro" id="IPR001228">
    <property type="entry name" value="IspD"/>
</dbReference>
<evidence type="ECO:0000256" key="13">
    <source>
        <dbReference type="ARBA" id="ARBA00023268"/>
    </source>
</evidence>
<feature type="binding site" evidence="14">
    <location>
        <position position="238"/>
    </location>
    <ligand>
        <name>a divalent metal cation</name>
        <dbReference type="ChEBI" id="CHEBI:60240"/>
    </ligand>
</feature>
<dbReference type="Pfam" id="PF01128">
    <property type="entry name" value="IspD"/>
    <property type="match status" value="1"/>
</dbReference>
<evidence type="ECO:0000313" key="16">
    <source>
        <dbReference type="EMBL" id="RUT33203.1"/>
    </source>
</evidence>
<dbReference type="AlphaFoldDB" id="A0A433XGI6"/>
<dbReference type="Gene3D" id="3.30.1330.50">
    <property type="entry name" value="2-C-methyl-D-erythritol 2,4-cyclodiphosphate synthase"/>
    <property type="match status" value="1"/>
</dbReference>
<dbReference type="InterPro" id="IPR020555">
    <property type="entry name" value="MECDP_synthase_CS"/>
</dbReference>
<evidence type="ECO:0000259" key="15">
    <source>
        <dbReference type="Pfam" id="PF02542"/>
    </source>
</evidence>